<protein>
    <recommendedName>
        <fullName evidence="7">GPP34 family phosphoprotein</fullName>
    </recommendedName>
</protein>
<evidence type="ECO:0000256" key="1">
    <source>
        <dbReference type="ARBA" id="ARBA00004255"/>
    </source>
</evidence>
<dbReference type="GO" id="GO:0070273">
    <property type="term" value="F:phosphatidylinositol-4-phosphate binding"/>
    <property type="evidence" value="ECO:0007669"/>
    <property type="project" value="InterPro"/>
</dbReference>
<comment type="caution">
    <text evidence="5">The sequence shown here is derived from an EMBL/GenBank/DDBJ whole genome shotgun (WGS) entry which is preliminary data.</text>
</comment>
<dbReference type="RefSeq" id="WP_184790792.1">
    <property type="nucleotide sequence ID" value="NZ_BONT01000066.1"/>
</dbReference>
<dbReference type="AlphaFoldDB" id="A0A841FWT3"/>
<evidence type="ECO:0008006" key="7">
    <source>
        <dbReference type="Google" id="ProtNLM"/>
    </source>
</evidence>
<dbReference type="EMBL" id="JACHGT010000014">
    <property type="protein sequence ID" value="MBB6037992.1"/>
    <property type="molecule type" value="Genomic_DNA"/>
</dbReference>
<dbReference type="GO" id="GO:0005737">
    <property type="term" value="C:cytoplasm"/>
    <property type="evidence" value="ECO:0007669"/>
    <property type="project" value="UniProtKB-ARBA"/>
</dbReference>
<comment type="subcellular location">
    <subcellularLocation>
        <location evidence="1">Golgi apparatus membrane</location>
        <topology evidence="1">Peripheral membrane protein</topology>
        <orientation evidence="1">Cytoplasmic side</orientation>
    </subcellularLocation>
</comment>
<keyword evidence="3" id="KW-0446">Lipid-binding</keyword>
<dbReference type="Gene3D" id="1.10.3630.10">
    <property type="entry name" value="yeast vps74-n-term truncation variant domain like"/>
    <property type="match status" value="1"/>
</dbReference>
<dbReference type="GO" id="GO:0012505">
    <property type="term" value="C:endomembrane system"/>
    <property type="evidence" value="ECO:0007669"/>
    <property type="project" value="UniProtKB-ARBA"/>
</dbReference>
<reference evidence="5 6" key="1">
    <citation type="submission" date="2020-08" db="EMBL/GenBank/DDBJ databases">
        <title>Genomic Encyclopedia of Type Strains, Phase IV (KMG-IV): sequencing the most valuable type-strain genomes for metagenomic binning, comparative biology and taxonomic classification.</title>
        <authorList>
            <person name="Goeker M."/>
        </authorList>
    </citation>
    <scope>NUCLEOTIDE SEQUENCE [LARGE SCALE GENOMIC DNA]</scope>
    <source>
        <strain evidence="5 6">YIM 65646</strain>
    </source>
</reference>
<dbReference type="Pfam" id="PF05719">
    <property type="entry name" value="GPP34"/>
    <property type="match status" value="1"/>
</dbReference>
<keyword evidence="6" id="KW-1185">Reference proteome</keyword>
<sequence length="215" mass="22565">MANLLEEVVFLAYRDDKGRNAAPYLQWSLAGAALLELSLGGRVTVDDSGRVDVAGGTPFGDAAVDEALTRLSGSRTRHIPSSWVQILAGVDLRQRVLDGLVAHGVLAHERDRALGLIPVERHKPVDAGVEDEIRARLDRTFADGTGAGARTAALAGIVATTFMEPAALPHAKTSAVTKAFGALADGFPEVRPFVDGTRLAMTLFRSGSGLVVVGS</sequence>
<name>A0A841FWT3_9ACTN</name>
<organism evidence="5 6">
    <name type="scientific">Phytomonospora endophytica</name>
    <dbReference type="NCBI Taxonomy" id="714109"/>
    <lineage>
        <taxon>Bacteria</taxon>
        <taxon>Bacillati</taxon>
        <taxon>Actinomycetota</taxon>
        <taxon>Actinomycetes</taxon>
        <taxon>Micromonosporales</taxon>
        <taxon>Micromonosporaceae</taxon>
        <taxon>Phytomonospora</taxon>
    </lineage>
</organism>
<proteinExistence type="predicted"/>
<keyword evidence="4" id="KW-0472">Membrane</keyword>
<dbReference type="InterPro" id="IPR008628">
    <property type="entry name" value="GPP34-like"/>
</dbReference>
<evidence type="ECO:0000256" key="3">
    <source>
        <dbReference type="ARBA" id="ARBA00023121"/>
    </source>
</evidence>
<evidence type="ECO:0000256" key="4">
    <source>
        <dbReference type="ARBA" id="ARBA00023136"/>
    </source>
</evidence>
<keyword evidence="2" id="KW-0333">Golgi apparatus</keyword>
<evidence type="ECO:0000313" key="5">
    <source>
        <dbReference type="EMBL" id="MBB6037992.1"/>
    </source>
</evidence>
<dbReference type="Proteomes" id="UP000548476">
    <property type="component" value="Unassembled WGS sequence"/>
</dbReference>
<gene>
    <name evidence="5" type="ORF">HNR73_005872</name>
</gene>
<accession>A0A841FWT3</accession>
<evidence type="ECO:0000256" key="2">
    <source>
        <dbReference type="ARBA" id="ARBA00023034"/>
    </source>
</evidence>
<evidence type="ECO:0000313" key="6">
    <source>
        <dbReference type="Proteomes" id="UP000548476"/>
    </source>
</evidence>
<dbReference type="InterPro" id="IPR038261">
    <property type="entry name" value="GPP34-like_sf"/>
</dbReference>